<sequence length="427" mass="49120">MKTSYAFIMVLFLSIVSATSGMATDVSNKIPGTYLVTESKGAKRLWTFTNDGNILSTSSAQEQFSFSDQKGTWQLTDDGTISVLLMAFGFNEDKSVSYIARMAAELKFDQDCKTFDGQFVLRKYQLTEDPMKPDTDTGDPIEDTFHGVAVSEKTNVKPPKKAPQESKPEKKTPELNWISSGESLGPWWMRRSRDYKAPNIILYHLDLKYSFNDETGNEEVTKHKLNASLILRKDTATNYMTYSLKNKELDYRGSIIKTDKETLQETVFIEALSFMDVMLDFQWEANDKKYYLNRYIYSGGLYFTLLNSKKAIFKIGGFYGHDKIEYMNELSELMGEKQEDFDADFFSIYQRSNFILTQDITLTEKYRYRIYSGSSEYNSILNLNCNVKLSKHISIDASYEIERDNTSESNNLEIEDRELSLGIKLSF</sequence>
<feature type="signal peptide" evidence="2">
    <location>
        <begin position="1"/>
        <end position="23"/>
    </location>
</feature>
<keyword evidence="2" id="KW-0732">Signal</keyword>
<evidence type="ECO:0000256" key="2">
    <source>
        <dbReference type="SAM" id="SignalP"/>
    </source>
</evidence>
<feature type="compositionally biased region" description="Basic and acidic residues" evidence="1">
    <location>
        <begin position="162"/>
        <end position="173"/>
    </location>
</feature>
<feature type="region of interest" description="Disordered" evidence="1">
    <location>
        <begin position="152"/>
        <end position="175"/>
    </location>
</feature>
<evidence type="ECO:0000313" key="3">
    <source>
        <dbReference type="EMBL" id="ETR70111.1"/>
    </source>
</evidence>
<organism evidence="3 4">
    <name type="scientific">Candidatus Magnetoglobus multicellularis str. Araruama</name>
    <dbReference type="NCBI Taxonomy" id="890399"/>
    <lineage>
        <taxon>Bacteria</taxon>
        <taxon>Pseudomonadati</taxon>
        <taxon>Thermodesulfobacteriota</taxon>
        <taxon>Desulfobacteria</taxon>
        <taxon>Desulfobacterales</taxon>
        <taxon>Desulfobacteraceae</taxon>
        <taxon>Candidatus Magnetoglobus</taxon>
    </lineage>
</organism>
<protein>
    <recommendedName>
        <fullName evidence="5">DUF481 domain-containing protein</fullName>
    </recommendedName>
</protein>
<dbReference type="InterPro" id="IPR007433">
    <property type="entry name" value="DUF481"/>
</dbReference>
<dbReference type="Pfam" id="PF04338">
    <property type="entry name" value="DUF481"/>
    <property type="match status" value="1"/>
</dbReference>
<evidence type="ECO:0008006" key="5">
    <source>
        <dbReference type="Google" id="ProtNLM"/>
    </source>
</evidence>
<evidence type="ECO:0000313" key="4">
    <source>
        <dbReference type="Proteomes" id="UP000189670"/>
    </source>
</evidence>
<reference evidence="4" key="1">
    <citation type="submission" date="2012-11" db="EMBL/GenBank/DDBJ databases">
        <authorList>
            <person name="Lucero-Rivera Y.E."/>
            <person name="Tovar-Ramirez D."/>
        </authorList>
    </citation>
    <scope>NUCLEOTIDE SEQUENCE [LARGE SCALE GENOMIC DNA]</scope>
    <source>
        <strain evidence="4">Araruama</strain>
    </source>
</reference>
<feature type="chain" id="PRO_5010716689" description="DUF481 domain-containing protein" evidence="2">
    <location>
        <begin position="24"/>
        <end position="427"/>
    </location>
</feature>
<dbReference type="EMBL" id="ATBP01000487">
    <property type="protein sequence ID" value="ETR70111.1"/>
    <property type="molecule type" value="Genomic_DNA"/>
</dbReference>
<proteinExistence type="predicted"/>
<gene>
    <name evidence="3" type="ORF">OMM_03475</name>
</gene>
<dbReference type="Proteomes" id="UP000189670">
    <property type="component" value="Unassembled WGS sequence"/>
</dbReference>
<comment type="caution">
    <text evidence="3">The sequence shown here is derived from an EMBL/GenBank/DDBJ whole genome shotgun (WGS) entry which is preliminary data.</text>
</comment>
<evidence type="ECO:0000256" key="1">
    <source>
        <dbReference type="SAM" id="MobiDB-lite"/>
    </source>
</evidence>
<name>A0A1V1P5L2_9BACT</name>
<dbReference type="AlphaFoldDB" id="A0A1V1P5L2"/>
<accession>A0A1V1P5L2</accession>